<dbReference type="AlphaFoldDB" id="A0A7Y5EJI8"/>
<comment type="caution">
    <text evidence="1">The sequence shown here is derived from an EMBL/GenBank/DDBJ whole genome shotgun (WGS) entry which is preliminary data.</text>
</comment>
<proteinExistence type="predicted"/>
<sequence>MRSDVKINKLWWEHLAPKPMIARRREVEALLNNFIQTSPYGAEWIKVAKNPNGIFRVKPGQMIPVVQLTFLGKAPGFVAPFQKLKAGHRTVGAATEYQSGRPLEEEERALQPIISVDLVTDPLFIQAARQGQTTLDESQITQPSLLFSIPAHFLLSPKHFPKRAYVLYQHIFGHGGSYPNDGFFYVGVTTRSWQKRWSEHKRAINGGSPLLFHRKYREEKEKGRITYVNHKVMGITDDLEKLYATEEFLVEGHWEDQRRLNMIPGGKSGLRYLRENGLLQQSVVPMPDERDRIVSEWLKEHPRKGLPAPWVTEKWRDNDWAVAQICGRDGRLSVEKVRAIRQLAKAYSAEEIFKRIGAKNVAQVQRVLDGKTYSRVE</sequence>
<evidence type="ECO:0000313" key="2">
    <source>
        <dbReference type="Proteomes" id="UP000523161"/>
    </source>
</evidence>
<evidence type="ECO:0008006" key="3">
    <source>
        <dbReference type="Google" id="ProtNLM"/>
    </source>
</evidence>
<protein>
    <recommendedName>
        <fullName evidence="3">GIY-YIG domain-containing protein</fullName>
    </recommendedName>
</protein>
<dbReference type="Proteomes" id="UP000523161">
    <property type="component" value="Unassembled WGS sequence"/>
</dbReference>
<keyword evidence="2" id="KW-1185">Reference proteome</keyword>
<gene>
    <name evidence="1" type="ORF">HRH59_14890</name>
</gene>
<reference evidence="1 2" key="1">
    <citation type="submission" date="2020-06" db="EMBL/GenBank/DDBJ databases">
        <title>Rheinheimera sp. nov., a marine bacterium isolated from coastal.</title>
        <authorList>
            <person name="Yu Q."/>
            <person name="Qi Y."/>
            <person name="Pu J."/>
        </authorList>
    </citation>
    <scope>NUCLEOTIDE SEQUENCE [LARGE SCALE GENOMIC DNA]</scope>
    <source>
        <strain evidence="1 2">YQF-2</strain>
    </source>
</reference>
<dbReference type="EMBL" id="JABSOD010000018">
    <property type="protein sequence ID" value="NRQ43832.1"/>
    <property type="molecule type" value="Genomic_DNA"/>
</dbReference>
<organism evidence="1 2">
    <name type="scientific">Rheinheimera lutimaris</name>
    <dbReference type="NCBI Taxonomy" id="2740584"/>
    <lineage>
        <taxon>Bacteria</taxon>
        <taxon>Pseudomonadati</taxon>
        <taxon>Pseudomonadota</taxon>
        <taxon>Gammaproteobacteria</taxon>
        <taxon>Chromatiales</taxon>
        <taxon>Chromatiaceae</taxon>
        <taxon>Rheinheimera</taxon>
    </lineage>
</organism>
<evidence type="ECO:0000313" key="1">
    <source>
        <dbReference type="EMBL" id="NRQ43832.1"/>
    </source>
</evidence>
<accession>A0A7Y5EJI8</accession>
<name>A0A7Y5EJI8_9GAMM</name>